<dbReference type="Proteomes" id="UP000529795">
    <property type="component" value="Unassembled WGS sequence"/>
</dbReference>
<organism evidence="2 3">
    <name type="scientific">Sphingomonas jinjuensis</name>
    <dbReference type="NCBI Taxonomy" id="535907"/>
    <lineage>
        <taxon>Bacteria</taxon>
        <taxon>Pseudomonadati</taxon>
        <taxon>Pseudomonadota</taxon>
        <taxon>Alphaproteobacteria</taxon>
        <taxon>Sphingomonadales</taxon>
        <taxon>Sphingomonadaceae</taxon>
        <taxon>Sphingomonas</taxon>
    </lineage>
</organism>
<gene>
    <name evidence="2" type="ORF">GGQ80_001123</name>
</gene>
<keyword evidence="1" id="KW-0472">Membrane</keyword>
<name>A0A840FIR2_9SPHN</name>
<dbReference type="RefSeq" id="WP_246346864.1">
    <property type="nucleotide sequence ID" value="NZ_JACIEV010000002.1"/>
</dbReference>
<proteinExistence type="predicted"/>
<dbReference type="EMBL" id="JACIEV010000002">
    <property type="protein sequence ID" value="MBB4153235.1"/>
    <property type="molecule type" value="Genomic_DNA"/>
</dbReference>
<evidence type="ECO:0000313" key="3">
    <source>
        <dbReference type="Proteomes" id="UP000529795"/>
    </source>
</evidence>
<evidence type="ECO:0000313" key="2">
    <source>
        <dbReference type="EMBL" id="MBB4153235.1"/>
    </source>
</evidence>
<reference evidence="2 3" key="1">
    <citation type="submission" date="2020-08" db="EMBL/GenBank/DDBJ databases">
        <title>Genomic Encyclopedia of Type Strains, Phase IV (KMG-IV): sequencing the most valuable type-strain genomes for metagenomic binning, comparative biology and taxonomic classification.</title>
        <authorList>
            <person name="Goeker M."/>
        </authorList>
    </citation>
    <scope>NUCLEOTIDE SEQUENCE [LARGE SCALE GENOMIC DNA]</scope>
    <source>
        <strain evidence="2 3">YC6723</strain>
    </source>
</reference>
<comment type="caution">
    <text evidence="2">The sequence shown here is derived from an EMBL/GenBank/DDBJ whole genome shotgun (WGS) entry which is preliminary data.</text>
</comment>
<dbReference type="PROSITE" id="PS51257">
    <property type="entry name" value="PROKAR_LIPOPROTEIN"/>
    <property type="match status" value="1"/>
</dbReference>
<feature type="transmembrane region" description="Helical" evidence="1">
    <location>
        <begin position="116"/>
        <end position="135"/>
    </location>
</feature>
<feature type="transmembrane region" description="Helical" evidence="1">
    <location>
        <begin position="57"/>
        <end position="79"/>
    </location>
</feature>
<protein>
    <submittedName>
        <fullName evidence="2">Putative membrane protein YhdT</fullName>
    </submittedName>
</protein>
<dbReference type="AlphaFoldDB" id="A0A840FIR2"/>
<feature type="transmembrane region" description="Helical" evidence="1">
    <location>
        <begin position="86"/>
        <end position="104"/>
    </location>
</feature>
<keyword evidence="1" id="KW-0812">Transmembrane</keyword>
<accession>A0A840FIR2</accession>
<keyword evidence="1" id="KW-1133">Transmembrane helix</keyword>
<keyword evidence="3" id="KW-1185">Reference proteome</keyword>
<sequence>MIDGRKSVPMWFRIVAAILLVWGVAGCWACLQQFRLGAEAMGPASDYDRALYATLPIWYNAVYAVAVGTGFLGALALLARSVLARPLFLISLVAVIVQFGWLFVRSDIVAHKGALVVLPFPIIIVAAAAFGAWLAGHARTRGWID</sequence>
<evidence type="ECO:0000256" key="1">
    <source>
        <dbReference type="SAM" id="Phobius"/>
    </source>
</evidence>